<feature type="transmembrane region" description="Helical" evidence="1">
    <location>
        <begin position="79"/>
        <end position="98"/>
    </location>
</feature>
<accession>A0A481YSR3</accession>
<dbReference type="EMBL" id="MK500334">
    <property type="protein sequence ID" value="QBK86323.1"/>
    <property type="molecule type" value="Genomic_DNA"/>
</dbReference>
<protein>
    <recommendedName>
        <fullName evidence="3">DUF3784 domain-containing protein</fullName>
    </recommendedName>
</protein>
<keyword evidence="1" id="KW-1133">Transmembrane helix</keyword>
<feature type="transmembrane region" description="Helical" evidence="1">
    <location>
        <begin position="6"/>
        <end position="29"/>
    </location>
</feature>
<name>A0A481YSR3_9VIRU</name>
<sequence length="107" mass="12071">MWLELGFFLLVSAIIIFGIYLVSPTSIPLLSIYRDPILGVCGYYEKRQIIRLFDIFLLGPVGIYIGYKIYRGESADLVPFLGVLIIIYGVLTVAYNGVNYVSNLKIE</sequence>
<proteinExistence type="predicted"/>
<reference evidence="2" key="1">
    <citation type="journal article" date="2019" name="MBio">
        <title>Virus Genomes from Deep Sea Sediments Expand the Ocean Megavirome and Support Independent Origins of Viral Gigantism.</title>
        <authorList>
            <person name="Backstrom D."/>
            <person name="Yutin N."/>
            <person name="Jorgensen S.L."/>
            <person name="Dharamshi J."/>
            <person name="Homa F."/>
            <person name="Zaremba-Niedwiedzka K."/>
            <person name="Spang A."/>
            <person name="Wolf Y.I."/>
            <person name="Koonin E.V."/>
            <person name="Ettema T.J."/>
        </authorList>
    </citation>
    <scope>NUCLEOTIDE SEQUENCE</scope>
</reference>
<evidence type="ECO:0000313" key="2">
    <source>
        <dbReference type="EMBL" id="QBK86323.1"/>
    </source>
</evidence>
<keyword evidence="1" id="KW-0812">Transmembrane</keyword>
<evidence type="ECO:0008006" key="3">
    <source>
        <dbReference type="Google" id="ProtNLM"/>
    </source>
</evidence>
<gene>
    <name evidence="2" type="ORF">LCMAC102_01180</name>
</gene>
<keyword evidence="1" id="KW-0472">Membrane</keyword>
<organism evidence="2">
    <name type="scientific">Marseillevirus LCMAC102</name>
    <dbReference type="NCBI Taxonomy" id="2506603"/>
    <lineage>
        <taxon>Viruses</taxon>
        <taxon>Varidnaviria</taxon>
        <taxon>Bamfordvirae</taxon>
        <taxon>Nucleocytoviricota</taxon>
        <taxon>Megaviricetes</taxon>
        <taxon>Pimascovirales</taxon>
        <taxon>Pimascovirales incertae sedis</taxon>
        <taxon>Marseilleviridae</taxon>
    </lineage>
</organism>
<evidence type="ECO:0000256" key="1">
    <source>
        <dbReference type="SAM" id="Phobius"/>
    </source>
</evidence>
<feature type="transmembrane region" description="Helical" evidence="1">
    <location>
        <begin position="49"/>
        <end position="67"/>
    </location>
</feature>